<proteinExistence type="predicted"/>
<reference evidence="1 2" key="1">
    <citation type="submission" date="2017-04" db="EMBL/GenBank/DDBJ databases">
        <authorList>
            <person name="Afonso C.L."/>
            <person name="Miller P.J."/>
            <person name="Scott M.A."/>
            <person name="Spackman E."/>
            <person name="Goraichik I."/>
            <person name="Dimitrov K.M."/>
            <person name="Suarez D.L."/>
            <person name="Swayne D.E."/>
        </authorList>
    </citation>
    <scope>NUCLEOTIDE SEQUENCE [LARGE SCALE GENOMIC DNA]</scope>
    <source>
        <strain evidence="1 2">ToBE</strain>
    </source>
</reference>
<dbReference type="RefSeq" id="WP_084664558.1">
    <property type="nucleotide sequence ID" value="NZ_LT838272.1"/>
</dbReference>
<evidence type="ECO:0000313" key="1">
    <source>
        <dbReference type="EMBL" id="SMB94600.1"/>
    </source>
</evidence>
<accession>A0A1W1VMZ5</accession>
<protein>
    <submittedName>
        <fullName evidence="1">Uncharacterized protein</fullName>
    </submittedName>
</protein>
<dbReference type="STRING" id="698762.SAMN00808754_1069"/>
<keyword evidence="2" id="KW-1185">Reference proteome</keyword>
<evidence type="ECO:0000313" key="2">
    <source>
        <dbReference type="Proteomes" id="UP000192569"/>
    </source>
</evidence>
<dbReference type="AlphaFoldDB" id="A0A1W1VMZ5"/>
<gene>
    <name evidence="1" type="ORF">SAMN00808754_1069</name>
</gene>
<dbReference type="Proteomes" id="UP000192569">
    <property type="component" value="Chromosome I"/>
</dbReference>
<name>A0A1W1VMZ5_9FIRM</name>
<sequence length="81" mass="9593">MILEPTVVRHLAASIIYRAVLDLIYKDERSPYWHSARSFFASSWFEDLADYLGYDIESVRKAIDQICANREYYRNLLRSLS</sequence>
<dbReference type="EMBL" id="LT838272">
    <property type="protein sequence ID" value="SMB94600.1"/>
    <property type="molecule type" value="Genomic_DNA"/>
</dbReference>
<organism evidence="1 2">
    <name type="scientific">Thermanaeromonas toyohensis ToBE</name>
    <dbReference type="NCBI Taxonomy" id="698762"/>
    <lineage>
        <taxon>Bacteria</taxon>
        <taxon>Bacillati</taxon>
        <taxon>Bacillota</taxon>
        <taxon>Clostridia</taxon>
        <taxon>Neomoorellales</taxon>
        <taxon>Neomoorellaceae</taxon>
        <taxon>Thermanaeromonas</taxon>
    </lineage>
</organism>